<feature type="domain" description="HAMP" evidence="17">
    <location>
        <begin position="334"/>
        <end position="389"/>
    </location>
</feature>
<keyword evidence="9 18" id="KW-0418">Kinase</keyword>
<comment type="subcellular location">
    <subcellularLocation>
        <location evidence="2">Cell membrane</location>
        <topology evidence="2">Multi-pass membrane protein</topology>
    </subcellularLocation>
</comment>
<dbReference type="Pfam" id="PF00672">
    <property type="entry name" value="HAMP"/>
    <property type="match status" value="1"/>
</dbReference>
<dbReference type="InterPro" id="IPR005467">
    <property type="entry name" value="His_kinase_dom"/>
</dbReference>
<dbReference type="SUPFAM" id="SSF55874">
    <property type="entry name" value="ATPase domain of HSP90 chaperone/DNA topoisomerase II/histidine kinase"/>
    <property type="match status" value="1"/>
</dbReference>
<dbReference type="GO" id="GO:0005886">
    <property type="term" value="C:plasma membrane"/>
    <property type="evidence" value="ECO:0007669"/>
    <property type="project" value="UniProtKB-SubCell"/>
</dbReference>
<dbReference type="SUPFAM" id="SSF103190">
    <property type="entry name" value="Sensory domain-like"/>
    <property type="match status" value="2"/>
</dbReference>
<dbReference type="InterPro" id="IPR036890">
    <property type="entry name" value="HATPase_C_sf"/>
</dbReference>
<keyword evidence="4" id="KW-1003">Cell membrane</keyword>
<dbReference type="HOGENOM" id="CLU_000445_133_4_7"/>
<dbReference type="Pfam" id="PF21623">
    <property type="entry name" value="HK_sensor_dom_bact"/>
    <property type="match status" value="1"/>
</dbReference>
<feature type="domain" description="Histidine kinase" evidence="16">
    <location>
        <begin position="442"/>
        <end position="652"/>
    </location>
</feature>
<dbReference type="InterPro" id="IPR029151">
    <property type="entry name" value="Sensor-like_sf"/>
</dbReference>
<evidence type="ECO:0000256" key="7">
    <source>
        <dbReference type="ARBA" id="ARBA00022692"/>
    </source>
</evidence>
<dbReference type="PROSITE" id="PS50885">
    <property type="entry name" value="HAMP"/>
    <property type="match status" value="1"/>
</dbReference>
<dbReference type="PANTHER" id="PTHR45528:SF1">
    <property type="entry name" value="SENSOR HISTIDINE KINASE CPXA"/>
    <property type="match status" value="1"/>
</dbReference>
<evidence type="ECO:0000256" key="2">
    <source>
        <dbReference type="ARBA" id="ARBA00004651"/>
    </source>
</evidence>
<organism evidence="18 19">
    <name type="scientific">Sulfurimonas autotrophica (strain ATCC BAA-671 / DSM 16294 / JCM 11897 / OK10)</name>
    <dbReference type="NCBI Taxonomy" id="563040"/>
    <lineage>
        <taxon>Bacteria</taxon>
        <taxon>Pseudomonadati</taxon>
        <taxon>Campylobacterota</taxon>
        <taxon>Epsilonproteobacteria</taxon>
        <taxon>Campylobacterales</taxon>
        <taxon>Sulfurimonadaceae</taxon>
        <taxon>Sulfurimonas</taxon>
    </lineage>
</organism>
<comment type="catalytic activity">
    <reaction evidence="1">
        <text>ATP + protein L-histidine = ADP + protein N-phospho-L-histidine.</text>
        <dbReference type="EC" id="2.7.13.3"/>
    </reaction>
</comment>
<evidence type="ECO:0000256" key="10">
    <source>
        <dbReference type="ARBA" id="ARBA00022840"/>
    </source>
</evidence>
<dbReference type="InterPro" id="IPR036097">
    <property type="entry name" value="HisK_dim/P_sf"/>
</dbReference>
<keyword evidence="19" id="KW-1185">Reference proteome</keyword>
<dbReference type="Proteomes" id="UP000007803">
    <property type="component" value="Chromosome"/>
</dbReference>
<dbReference type="SUPFAM" id="SSF47384">
    <property type="entry name" value="Homodimeric domain of signal transducing histidine kinase"/>
    <property type="match status" value="1"/>
</dbReference>
<dbReference type="InterPro" id="IPR050398">
    <property type="entry name" value="HssS/ArlS-like"/>
</dbReference>
<evidence type="ECO:0000256" key="8">
    <source>
        <dbReference type="ARBA" id="ARBA00022741"/>
    </source>
</evidence>
<evidence type="ECO:0000256" key="11">
    <source>
        <dbReference type="ARBA" id="ARBA00022989"/>
    </source>
</evidence>
<keyword evidence="13 15" id="KW-0472">Membrane</keyword>
<keyword evidence="12" id="KW-0902">Two-component regulatory system</keyword>
<dbReference type="GO" id="GO:0005524">
    <property type="term" value="F:ATP binding"/>
    <property type="evidence" value="ECO:0007669"/>
    <property type="project" value="UniProtKB-KW"/>
</dbReference>
<evidence type="ECO:0000313" key="19">
    <source>
        <dbReference type="Proteomes" id="UP000007803"/>
    </source>
</evidence>
<dbReference type="PANTHER" id="PTHR45528">
    <property type="entry name" value="SENSOR HISTIDINE KINASE CPXA"/>
    <property type="match status" value="1"/>
</dbReference>
<reference evidence="19" key="1">
    <citation type="journal article" date="2010" name="Stand. Genomic Sci.">
        <title>Complete genome sequence of Sulfurimonas autotrophica type strain (OK10).</title>
        <authorList>
            <person name="Sikorski J."/>
            <person name="Munk C."/>
            <person name="Lapidus A."/>
            <person name="Djao O."/>
            <person name="Lucas S."/>
            <person name="Glavina Del Rio T."/>
            <person name="Nolan M."/>
            <person name="Tice H."/>
            <person name="Han C."/>
            <person name="Cheng J."/>
            <person name="Tapia R."/>
            <person name="Goodwin L."/>
            <person name="Pitluck S."/>
            <person name="Liolios K."/>
            <person name="Ivanova N."/>
            <person name="Mavromatis K."/>
            <person name="Mikhailova N."/>
            <person name="Pati A."/>
            <person name="Sims D."/>
            <person name="Meincke L."/>
            <person name="Brettin T."/>
            <person name="Detter J."/>
            <person name="Chen A."/>
            <person name="Palaniappan K."/>
            <person name="Land M."/>
            <person name="Hauser L."/>
            <person name="Chang Y."/>
            <person name="Jeffries C."/>
            <person name="Rohde M."/>
            <person name="Lang E."/>
            <person name="Spring S."/>
            <person name="Goker M."/>
            <person name="Woyke T."/>
            <person name="Bristow J."/>
            <person name="Eisen J."/>
            <person name="Markowitz V."/>
            <person name="Hugenholtz P."/>
            <person name="Kyrpides N."/>
            <person name="Klenk H."/>
        </authorList>
    </citation>
    <scope>NUCLEOTIDE SEQUENCE [LARGE SCALE GENOMIC DNA]</scope>
    <source>
        <strain evidence="19">ATCC BAA-671 / DSM 16294 / JCM 11897 / OK10</strain>
    </source>
</reference>
<dbReference type="KEGG" id="sua:Saut_0638"/>
<keyword evidence="7 15" id="KW-0812">Transmembrane</keyword>
<dbReference type="GO" id="GO:0000155">
    <property type="term" value="F:phosphorelay sensor kinase activity"/>
    <property type="evidence" value="ECO:0007669"/>
    <property type="project" value="InterPro"/>
</dbReference>
<dbReference type="PRINTS" id="PR00344">
    <property type="entry name" value="BCTRLSENSOR"/>
</dbReference>
<evidence type="ECO:0000313" key="18">
    <source>
        <dbReference type="EMBL" id="ADN08687.1"/>
    </source>
</evidence>
<keyword evidence="10" id="KW-0067">ATP-binding</keyword>
<evidence type="ECO:0000256" key="15">
    <source>
        <dbReference type="SAM" id="Phobius"/>
    </source>
</evidence>
<keyword evidence="11 15" id="KW-1133">Transmembrane helix</keyword>
<feature type="coiled-coil region" evidence="14">
    <location>
        <begin position="367"/>
        <end position="422"/>
    </location>
</feature>
<dbReference type="SUPFAM" id="SSF158472">
    <property type="entry name" value="HAMP domain-like"/>
    <property type="match status" value="1"/>
</dbReference>
<evidence type="ECO:0000256" key="13">
    <source>
        <dbReference type="ARBA" id="ARBA00023136"/>
    </source>
</evidence>
<dbReference type="SMART" id="SM00304">
    <property type="entry name" value="HAMP"/>
    <property type="match status" value="1"/>
</dbReference>
<dbReference type="EMBL" id="CP002205">
    <property type="protein sequence ID" value="ADN08687.1"/>
    <property type="molecule type" value="Genomic_DNA"/>
</dbReference>
<dbReference type="InterPro" id="IPR003594">
    <property type="entry name" value="HATPase_dom"/>
</dbReference>
<protein>
    <recommendedName>
        <fullName evidence="3">histidine kinase</fullName>
        <ecNumber evidence="3">2.7.13.3</ecNumber>
    </recommendedName>
</protein>
<proteinExistence type="predicted"/>
<dbReference type="InterPro" id="IPR004358">
    <property type="entry name" value="Sig_transdc_His_kin-like_C"/>
</dbReference>
<dbReference type="STRING" id="563040.Saut_0638"/>
<evidence type="ECO:0000256" key="14">
    <source>
        <dbReference type="SAM" id="Coils"/>
    </source>
</evidence>
<evidence type="ECO:0000256" key="1">
    <source>
        <dbReference type="ARBA" id="ARBA00000085"/>
    </source>
</evidence>
<accession>E0UQ12</accession>
<evidence type="ECO:0000256" key="4">
    <source>
        <dbReference type="ARBA" id="ARBA00022475"/>
    </source>
</evidence>
<sequence>MRISLSTKVAIGTFIIAAIGVVTIALLSYSLMTEYFKQNSLENLQFELKEDARSINGSINKLVYDAKILSKDDDIIAFYRAFNNKYNYDAVTNRTLAGIIYSLQDNFTSLLSHNKAYFNIRLLLNNGREAIVAYKDKMGIHLRPENKLQDKSKKKYFKEAMQLADGKAYLSDINLNREFGRISHPLTPTLRTALPIYLGGKLFAILIINANVDKLFTVLEQYKDANNHKNIYLADKNGYYIYNKNNKKIFGYEFGNNDATLMHDFSLNKKSYFTNNLLFTYTTLIYTKDKHISVALSSSETFSKEQYDNFIGSLSAYITIITLIIASISLFLVRHLITPLTKITKTAKEIAQGNNRQEIDFDAIHTKDEIEELASSLQIMLQKLEESKKDIEQKVHERTQELNRLNENLENIVKEKTDENIKQLEALQQQSKLASMGEMIGAIAHQWRQPLNEIGIAIQNLKYDYEDGLITEEYLDEFIQGTKKVIKFMSDTIDDFRNFYRVDKTKERFNVKDAVERVLSIQKAQLVNNHIAVELIGEGFEIVGYKNEFQQVILNLINNAKDILLQNKQKDAKITIELKNKTIYIRDNGGGIPVEILNRIFEPYFTTKEQGKGTGMGLYMSKMIIEENIKAKLDVSNTAEGAEFRINLNEYK</sequence>
<gene>
    <name evidence="18" type="ordered locus">Saut_0638</name>
</gene>
<keyword evidence="6" id="KW-0808">Transferase</keyword>
<evidence type="ECO:0000259" key="16">
    <source>
        <dbReference type="PROSITE" id="PS50109"/>
    </source>
</evidence>
<dbReference type="InterPro" id="IPR003660">
    <property type="entry name" value="HAMP_dom"/>
</dbReference>
<dbReference type="eggNOG" id="COG4191">
    <property type="taxonomic scope" value="Bacteria"/>
</dbReference>
<dbReference type="Pfam" id="PF02518">
    <property type="entry name" value="HATPase_c"/>
    <property type="match status" value="1"/>
</dbReference>
<feature type="transmembrane region" description="Helical" evidence="15">
    <location>
        <begin position="9"/>
        <end position="32"/>
    </location>
</feature>
<evidence type="ECO:0000256" key="6">
    <source>
        <dbReference type="ARBA" id="ARBA00022679"/>
    </source>
</evidence>
<dbReference type="EC" id="2.7.13.3" evidence="3"/>
<evidence type="ECO:0000256" key="12">
    <source>
        <dbReference type="ARBA" id="ARBA00023012"/>
    </source>
</evidence>
<dbReference type="Gene3D" id="3.30.565.10">
    <property type="entry name" value="Histidine kinase-like ATPase, C-terminal domain"/>
    <property type="match status" value="1"/>
</dbReference>
<dbReference type="eggNOG" id="COG2770">
    <property type="taxonomic scope" value="Bacteria"/>
</dbReference>
<dbReference type="AlphaFoldDB" id="E0UQ12"/>
<evidence type="ECO:0000259" key="17">
    <source>
        <dbReference type="PROSITE" id="PS50885"/>
    </source>
</evidence>
<dbReference type="RefSeq" id="WP_013326443.1">
    <property type="nucleotide sequence ID" value="NC_014506.1"/>
</dbReference>
<name>E0UQ12_SULAO</name>
<evidence type="ECO:0000256" key="3">
    <source>
        <dbReference type="ARBA" id="ARBA00012438"/>
    </source>
</evidence>
<evidence type="ECO:0000256" key="9">
    <source>
        <dbReference type="ARBA" id="ARBA00022777"/>
    </source>
</evidence>
<dbReference type="Gene3D" id="6.10.340.10">
    <property type="match status" value="1"/>
</dbReference>
<dbReference type="Gene3D" id="1.10.287.130">
    <property type="match status" value="1"/>
</dbReference>
<keyword evidence="14" id="KW-0175">Coiled coil</keyword>
<dbReference type="InterPro" id="IPR048760">
    <property type="entry name" value="VP0354-like_sensor_dom"/>
</dbReference>
<feature type="transmembrane region" description="Helical" evidence="15">
    <location>
        <begin position="314"/>
        <end position="333"/>
    </location>
</feature>
<dbReference type="Gene3D" id="3.30.450.20">
    <property type="entry name" value="PAS domain"/>
    <property type="match status" value="1"/>
</dbReference>
<evidence type="ECO:0000256" key="5">
    <source>
        <dbReference type="ARBA" id="ARBA00022553"/>
    </source>
</evidence>
<keyword evidence="5" id="KW-0597">Phosphoprotein</keyword>
<keyword evidence="8" id="KW-0547">Nucleotide-binding</keyword>
<dbReference type="OrthoDB" id="9799273at2"/>
<dbReference type="SMART" id="SM00387">
    <property type="entry name" value="HATPase_c"/>
    <property type="match status" value="1"/>
</dbReference>
<dbReference type="CDD" id="cd06225">
    <property type="entry name" value="HAMP"/>
    <property type="match status" value="1"/>
</dbReference>
<dbReference type="PROSITE" id="PS50109">
    <property type="entry name" value="HIS_KIN"/>
    <property type="match status" value="1"/>
</dbReference>